<feature type="compositionally biased region" description="Low complexity" evidence="5">
    <location>
        <begin position="1943"/>
        <end position="1957"/>
    </location>
</feature>
<reference evidence="9" key="1">
    <citation type="submission" date="2017-08" db="EMBL/GenBank/DDBJ databases">
        <authorList>
            <person name="Polle J.E."/>
            <person name="Barry K."/>
            <person name="Cushman J."/>
            <person name="Schmutz J."/>
            <person name="Tran D."/>
            <person name="Hathwaick L.T."/>
            <person name="Yim W.C."/>
            <person name="Jenkins J."/>
            <person name="Mckie-Krisberg Z.M."/>
            <person name="Prochnik S."/>
            <person name="Lindquist E."/>
            <person name="Dockter R.B."/>
            <person name="Adam C."/>
            <person name="Molina H."/>
            <person name="Bunkerborg J."/>
            <person name="Jin E."/>
            <person name="Buchheim M."/>
            <person name="Magnuson J."/>
        </authorList>
    </citation>
    <scope>NUCLEOTIDE SEQUENCE</scope>
    <source>
        <strain evidence="9">CCAP 19/18</strain>
    </source>
</reference>
<feature type="compositionally biased region" description="Acidic residues" evidence="5">
    <location>
        <begin position="833"/>
        <end position="853"/>
    </location>
</feature>
<evidence type="ECO:0000256" key="3">
    <source>
        <dbReference type="ARBA" id="ARBA00022989"/>
    </source>
</evidence>
<feature type="compositionally biased region" description="Basic and acidic residues" evidence="5">
    <location>
        <begin position="854"/>
        <end position="866"/>
    </location>
</feature>
<feature type="region of interest" description="Disordered" evidence="5">
    <location>
        <begin position="2148"/>
        <end position="2205"/>
    </location>
</feature>
<comment type="caution">
    <text evidence="9">The sequence shown here is derived from an EMBL/GenBank/DDBJ whole genome shotgun (WGS) entry which is preliminary data.</text>
</comment>
<feature type="compositionally biased region" description="Polar residues" evidence="5">
    <location>
        <begin position="1765"/>
        <end position="1787"/>
    </location>
</feature>
<keyword evidence="10" id="KW-1185">Reference proteome</keyword>
<feature type="region of interest" description="Disordered" evidence="5">
    <location>
        <begin position="2958"/>
        <end position="2985"/>
    </location>
</feature>
<feature type="compositionally biased region" description="Polar residues" evidence="5">
    <location>
        <begin position="2878"/>
        <end position="2891"/>
    </location>
</feature>
<feature type="region of interest" description="Disordered" evidence="5">
    <location>
        <begin position="2667"/>
        <end position="2691"/>
    </location>
</feature>
<feature type="compositionally biased region" description="Low complexity" evidence="5">
    <location>
        <begin position="2965"/>
        <end position="2977"/>
    </location>
</feature>
<feature type="region of interest" description="Disordered" evidence="5">
    <location>
        <begin position="19"/>
        <end position="89"/>
    </location>
</feature>
<feature type="transmembrane region" description="Helical" evidence="6">
    <location>
        <begin position="2436"/>
        <end position="2455"/>
    </location>
</feature>
<feature type="compositionally biased region" description="Low complexity" evidence="5">
    <location>
        <begin position="2841"/>
        <end position="2852"/>
    </location>
</feature>
<dbReference type="InterPro" id="IPR013122">
    <property type="entry name" value="PKD1_2_channel"/>
</dbReference>
<feature type="compositionally biased region" description="Polar residues" evidence="5">
    <location>
        <begin position="1961"/>
        <end position="1979"/>
    </location>
</feature>
<feature type="transmembrane region" description="Helical" evidence="6">
    <location>
        <begin position="2551"/>
        <end position="2576"/>
    </location>
</feature>
<feature type="transmembrane region" description="Helical" evidence="6">
    <location>
        <begin position="2476"/>
        <end position="2499"/>
    </location>
</feature>
<accession>A0ABQ7GKZ1</accession>
<feature type="compositionally biased region" description="Basic residues" evidence="5">
    <location>
        <begin position="3373"/>
        <end position="3382"/>
    </location>
</feature>
<dbReference type="Pfam" id="PF08016">
    <property type="entry name" value="PKD_channel"/>
    <property type="match status" value="1"/>
</dbReference>
<feature type="compositionally biased region" description="Pro residues" evidence="5">
    <location>
        <begin position="22"/>
        <end position="66"/>
    </location>
</feature>
<sequence>MPWSPWLLFSLQSALLDFAVGTPPPPYPPPPPSDPPPSPPLRSPLPSPSSSPPSLPPPSYPSPPPSLEDKVPPSLIPRQPWQSEKYVPDPMETSSTIKAVVTSITVLGGGNGAQWTDPGCAASDAVDGDISNRVVSQLVQSSGELVSQTGAGASVQVPDAHRPTASDTPWLVRYMVQDAAGNAPKAKLREVHITCPEGEKMCEEENDGSAKRSCSVEGICLDDAMPGLSSGDDNKERTNPSLSLLGGVYIQVPVDGKYERCDIDGAGSPCDRGVNATDTVEGNILSSVLFSCRFRPARGTQETSSPPTTHLYSISEMSACGFSTSAPGTWSITYQVSNNEGMSSEPRTVERIVSVAQVCLAGEIACEDGTCASDSFSCPLTGNINSKTTGSKEPKISLKRVPGTQSASEIVSVEKGTSYQACNPSSSSSLPSGVCEPGAEALDAAGEDITHLVLSCPGSCLEGPEPSCSSGHQYTSKGIQGCEIDTLNGEVGMLYELRFAVISPSSGLVAQTTRLIEVVSPCPEGQNSCSGTCVQVSCDVYNQINSGGGSAGRPSVDFFSYSRQQREQQEKQKQGAVHQPDVEKGPYVQQIPALPRQEEGTPQEVPPQEQPSQEQPPQEQPPQAQPPQEQPPQEQPPQEEPPQEQPPQAQPPQPPQEQPPQPSHERPPQPPQAQPPQEEPPQPPQQQPPREEPHQAQPPQPPQEQPPQLPQEQPPQLPQEQPPQPPRPPQEQPPQAQPPQPPQAQPPQPPQEKPPQPQPPQPPQPSPEQSPQSPQEQPPQPLLEQPPQEQPPQPPQEDTSGEESTQEEPAPEENPQQPTQEQPPQPPQKDLPQEDTSEEEPTQEEPQEPSEEENPQHENPQEKPTQEEPPGPPQVEHSQEDDCQEDNRQEEGKSDQRRLLQTGFENEILDGLQLRLPQQASLSPTQQQHTLQRLDEESGIQRSYQQLLATTHELPASGMQGRQQEAMSSMQDAFLPSPLGTLSVAHQGRSLLQEGSSGDDPVIANLETVSPDLAWSNPRLAPCRSSEKDCGVRASDSLGNDVSQAIRVVDITPCSAASKSMEWLDWVQIIQSAPTPTEESSTANNVFVRIEAGAAHALNVTLALNCREGAAKLQEQVSDLGVDVALPYLQALGLELTNLRQVVLLDEPKVLLQGDKNSTVHPGIAAVDMPPLCLAQVELGLQVGCTPEVKGYQSGPGEGETVESWCPCSVEWNKSYRDNPLKLDSESTYTIVDDLYGPLISFSLGFPLNSTASSPVPHCAPLTKPLNITEVQVKQVGAHLSMMENVSSTVLADMEALAINTQSIQDLHDQTDSNIEEKFRAMMDGFLNSCVVSLDGQLQATLSLLRASRVGLYTNVQSLASSMTDLQKATEAIGQVIAPAPAPTQSEVERAIAQCVSKKRGGAETSFFFKVPFQDQEESASPTSRKLQSLTYKVDSSNQEYFGRVRVAGLRGNQILSGAFLHQERRPLASLLPGGSRYSQLCQPGGLAQLLTAEKTPQCLTRGLQQSPGSITTQAALIWPPRVSPMPLRFSRCQTSLPLGYPVVLDINLEHVDGERMMEFLKIGNYLNRLSTTSLLAVFPSYNRDTQLYGHTTMRAHWTDSGRIEAQFSLEALEFRDYSNAGLQAEGMRSRLATDMVLLLFILVYCMLTAKDVAKSFAAQQRRARMLLELHHNMQEEMRAHLDNAELQSFHIRLKPTYKPRKKRQSSSLAVPPPAAQVQTISDSAGRQLQLGARASPELPFADGSGGEEGVFKKAPNQGHGRQQGEGSRSKLSGHSQMASNKSTIPSARSVCELEPSDSEQSQQYKDCRRAAQQDDQHHHCDSSSSSAMSITNHVAVGESNDDLLPLHPGLQSTCSTPFLVQGYRVPVLPHLIQLIDPSQGHFQLSHEPLNPQQHHPHQQQQQQQLNDQEQQEQQLQGQTWPHPPAPQSSPVLCSPLSSREQSLPPSSHCHSHPPLLESMCASSNPATSTRLLSHSPSAANHRHHHQQQQQQQQQQPPSVAQSLSAGLFTVDQPSSSHISPRVSFNTGPSLQRHCAAGEDSTPKVPKRIRPSASASLIAAAPRPVPTSPFTSKSGPIAHNHSRQADLRIGSMQKCWIVPRMSLPEHHLADGWGGQNRLEAAGIQHLSSRQIAAAMRQLPAQGGGTFLEREGEEAEARSGSESSWAPHPHTLSEERPNDARVTHSRGSKRGTTKDQETLDEGHLFQTTETEADVDWVCGGAMRSAGLLDKSGSAAPVAEATEKDHAAAAKHTSSCAGLSQGHCTLSDAMLESEQGESFFGRRGGWLSQGLTGSQVSKEGSENDLPTSAKECNVCAKDGAFKADGGGQKWHDSSPSVGERKASQAGLARMYRGAMTPFWMGYEMLLCFLMISAMVLLLYAAMYLQPVQAPVERRFDVYDSLNAPAHPLLLRRKAVPDQSNSPDDSPIPGPGDPYRWQIAYSLLQGGVLLLLMARLLSQVSFQPQWSVIAGTFAAALEDIIHFIIIICVLAAMFGSALHIVFGADFNEFMTPGDAMYTVFSGITSEADAQHAVKRTQFFLEKGSSSPNVARRALAWFFIVVKPLIFKFMMVLVMSIIAWPYAGFSMGAREFSNFSYRTGEGPLPPKLGHAVPDKRLLLYPTPAAAVPSFQSSPYGSSLESSKELMLELPGSKEDVHPAAVYGTKGCAHRRTATSSPLSSSGSSDFLDSDSEDAAPAAHMLAQESHAAQPTIPVSNPSNKIQSMLQQLSQKLKAWHQRDPLLFPRAHALTVTTPLYECHSEPFTYDSLCTLTRASAPMSWGPSSEQELAQLLSLALMLQKRSKIPSSEPHVSPQQLHEVDTSQEESGQRGAHGGADDGGSDGSTDESGNSSESGSSRCYETHSLDASARPIPVTTRGEHHGSNQAGPAGPSSTAGHTGPPADEHTDPLASGWLKGLGAGDRSIWVRSKAISPAAPAPGPAPPAAAKRARHCMQHNITRHFGRNHTHKSAAPQQQELQAAAARPTEHLSSKSFRQLLRFSSEFERENESKSDIDQDVAAGRAVLQAEAQRGRLKQMLSGKMGQELFGQEGAVILPAKIPRGGGKAGHGRQLQWQASKQKALPALPSLQAQPVSSFFHGESAVPRPLASIAAGITGLMEHNIMLIDQLRSHHLQVQSSIKSAQATLDKLRADHDTARAAAAAKAAAEAAATAEAAAATRVGSQRGWTQATGGILGMARMRLMGGAAAKDREATAAREEAERAAKAAADAAAAAVEAANSTRAVAQRDWRQAAGGVLGMARMRLMGGTAARDREATAAAEEAERASAGAAAAAKVGAQRGWQQAAGAVIGTNRLWQAPQPPPAGEALPLDSNQAPGRAQMLRALRRRQLLSALTQHEGPPPQPHADIEAEMPRVLNNSKSKMRQLRRQHPAMQWVSEEESTQDREWGPRRARTRNRQAAMQRVWKTGLLGSRERERRGGGGGGCNIDMW</sequence>
<feature type="region of interest" description="Disordered" evidence="5">
    <location>
        <begin position="562"/>
        <end position="586"/>
    </location>
</feature>
<evidence type="ECO:0000256" key="4">
    <source>
        <dbReference type="ARBA" id="ARBA00023136"/>
    </source>
</evidence>
<keyword evidence="2 6" id="KW-0812">Transmembrane</keyword>
<evidence type="ECO:0000313" key="10">
    <source>
        <dbReference type="Proteomes" id="UP000815325"/>
    </source>
</evidence>
<gene>
    <name evidence="9" type="ORF">DUNSADRAFT_7638</name>
</gene>
<evidence type="ECO:0000259" key="8">
    <source>
        <dbReference type="Pfam" id="PF08016"/>
    </source>
</evidence>
<feature type="compositionally biased region" description="Basic residues" evidence="5">
    <location>
        <begin position="1694"/>
        <end position="1705"/>
    </location>
</feature>
<protein>
    <recommendedName>
        <fullName evidence="8">Polycystin cation channel PKD1/PKD2 domain-containing protein</fullName>
    </recommendedName>
</protein>
<feature type="compositionally biased region" description="Basic and acidic residues" evidence="5">
    <location>
        <begin position="877"/>
        <end position="897"/>
    </location>
</feature>
<feature type="region of interest" description="Disordered" evidence="5">
    <location>
        <begin position="1737"/>
        <end position="1827"/>
    </location>
</feature>
<feature type="compositionally biased region" description="Pro residues" evidence="5">
    <location>
        <begin position="618"/>
        <end position="687"/>
    </location>
</feature>
<feature type="region of interest" description="Disordered" evidence="5">
    <location>
        <begin position="598"/>
        <end position="897"/>
    </location>
</feature>
<feature type="compositionally biased region" description="Basic and acidic residues" evidence="5">
    <location>
        <begin position="2191"/>
        <end position="2202"/>
    </location>
</feature>
<feature type="signal peptide" evidence="7">
    <location>
        <begin position="1"/>
        <end position="21"/>
    </location>
</feature>
<feature type="compositionally biased region" description="Basic and acidic residues" evidence="5">
    <location>
        <begin position="2170"/>
        <end position="2181"/>
    </location>
</feature>
<dbReference type="PANTHER" id="PTHR34491">
    <property type="entry name" value="A-TYPE INCLUSION PROTEIN, PUTATIVE-RELATED"/>
    <property type="match status" value="1"/>
</dbReference>
<feature type="compositionally biased region" description="Pro residues" evidence="5">
    <location>
        <begin position="696"/>
        <end position="768"/>
    </location>
</feature>
<dbReference type="Proteomes" id="UP000815325">
    <property type="component" value="Unassembled WGS sequence"/>
</dbReference>
<keyword evidence="7" id="KW-0732">Signal</keyword>
<dbReference type="PANTHER" id="PTHR34491:SF74">
    <property type="entry name" value="DUF4456 DOMAIN-CONTAINING PROTEIN"/>
    <property type="match status" value="1"/>
</dbReference>
<evidence type="ECO:0000313" key="9">
    <source>
        <dbReference type="EMBL" id="KAF5835276.1"/>
    </source>
</evidence>
<proteinExistence type="predicted"/>
<evidence type="ECO:0000256" key="1">
    <source>
        <dbReference type="ARBA" id="ARBA00004141"/>
    </source>
</evidence>
<name>A0ABQ7GKZ1_DUNSA</name>
<evidence type="ECO:0000256" key="5">
    <source>
        <dbReference type="SAM" id="MobiDB-lite"/>
    </source>
</evidence>
<feature type="chain" id="PRO_5045316741" description="Polycystin cation channel PKD1/PKD2 domain-containing protein" evidence="7">
    <location>
        <begin position="22"/>
        <end position="3442"/>
    </location>
</feature>
<feature type="compositionally biased region" description="Polar residues" evidence="5">
    <location>
        <begin position="1929"/>
        <end position="1942"/>
    </location>
</feature>
<feature type="compositionally biased region" description="Basic and acidic residues" evidence="5">
    <location>
        <begin position="1806"/>
        <end position="1822"/>
    </location>
</feature>
<feature type="region of interest" description="Disordered" evidence="5">
    <location>
        <begin position="1883"/>
        <end position="2047"/>
    </location>
</feature>
<feature type="compositionally biased region" description="Low complexity" evidence="5">
    <location>
        <begin position="1888"/>
        <end position="1917"/>
    </location>
</feature>
<feature type="compositionally biased region" description="Gly residues" evidence="5">
    <location>
        <begin position="2826"/>
        <end position="2837"/>
    </location>
</feature>
<feature type="region of interest" description="Disordered" evidence="5">
    <location>
        <begin position="3373"/>
        <end position="3411"/>
    </location>
</feature>
<feature type="compositionally biased region" description="Acidic residues" evidence="5">
    <location>
        <begin position="799"/>
        <end position="811"/>
    </location>
</feature>
<evidence type="ECO:0000256" key="7">
    <source>
        <dbReference type="SAM" id="SignalP"/>
    </source>
</evidence>
<feature type="transmembrane region" description="Helical" evidence="6">
    <location>
        <begin position="2357"/>
        <end position="2382"/>
    </location>
</feature>
<evidence type="ECO:0000256" key="2">
    <source>
        <dbReference type="ARBA" id="ARBA00022692"/>
    </source>
</evidence>
<keyword evidence="3 6" id="KW-1133">Transmembrane helix</keyword>
<feature type="compositionally biased region" description="Low complexity" evidence="5">
    <location>
        <begin position="2671"/>
        <end position="2682"/>
    </location>
</feature>
<feature type="domain" description="Polycystin cation channel PKD1/PKD2" evidence="8">
    <location>
        <begin position="2431"/>
        <end position="2525"/>
    </location>
</feature>
<organism evidence="9 10">
    <name type="scientific">Dunaliella salina</name>
    <name type="common">Green alga</name>
    <name type="synonym">Protococcus salinus</name>
    <dbReference type="NCBI Taxonomy" id="3046"/>
    <lineage>
        <taxon>Eukaryota</taxon>
        <taxon>Viridiplantae</taxon>
        <taxon>Chlorophyta</taxon>
        <taxon>core chlorophytes</taxon>
        <taxon>Chlorophyceae</taxon>
        <taxon>CS clade</taxon>
        <taxon>Chlamydomonadales</taxon>
        <taxon>Dunaliellaceae</taxon>
        <taxon>Dunaliella</taxon>
    </lineage>
</organism>
<keyword evidence="4 6" id="KW-0472">Membrane</keyword>
<feature type="compositionally biased region" description="Basic and acidic residues" evidence="5">
    <location>
        <begin position="564"/>
        <end position="573"/>
    </location>
</feature>
<feature type="compositionally biased region" description="Polar residues" evidence="5">
    <location>
        <begin position="2012"/>
        <end position="2030"/>
    </location>
</feature>
<feature type="region of interest" description="Disordered" evidence="5">
    <location>
        <begin position="2799"/>
        <end position="2910"/>
    </location>
</feature>
<feature type="region of interest" description="Disordered" evidence="5">
    <location>
        <begin position="1694"/>
        <end position="1721"/>
    </location>
</feature>
<dbReference type="EMBL" id="MU069714">
    <property type="protein sequence ID" value="KAF5835276.1"/>
    <property type="molecule type" value="Genomic_DNA"/>
</dbReference>
<comment type="subcellular location">
    <subcellularLocation>
        <location evidence="1">Membrane</location>
        <topology evidence="1">Multi-pass membrane protein</topology>
    </subcellularLocation>
</comment>
<evidence type="ECO:0000256" key="6">
    <source>
        <dbReference type="SAM" id="Phobius"/>
    </source>
</evidence>